<sequence>MLTNQKPFPGNINPTFVCKNGWVLKKKTQIFKNVCIRGKKIVICCWHGKYCQKTHTRRYYPKKHGGKIHHNYKKKRKKRHKKEKKNLYTKRICLNCYNLWRDWNRAGSPKLKQEWEIEREKIEMQKFPVLSDTVSPSTDYGSDPDFSPEQEDIVLHSPPVPGKNSFTEQEWQEYLIAESLKADQMKKEQKEKEEKEQEEKEQEGKQTSIEQIKKKFKPNEKQILRQKSLESGKAPLKPKIDELETPHSAYLVDSQQMILLLKNVHCECGKKKKLNDLKQIFGSFKAELICKNCSNNNGNDSIKSFYFSKKLDQRGGNEKKVFKREIGQRKIVASVLAGNFFENYREQMEMLGLCHLKKTAYYRTIAKLMEETNCLFQEHLDLNRSKMDLQNLVICIDAGWSSRGHYANECAFIIIDDKTGLLFDLIVVTRESFSGPSGNMEAEAARIFCEKHKNTIKLISVVKDGDTKLAEIFKCAWKRVTVLQDLNHLLKNVSKTFEKNEYKCIKETGNPIRQWMRAKIESSWSSLELKIQIKLSFFHFLNHHEVCEHKKKTEDKYDFPKLNILEKQFLIEIIREIRDDINKYLVLLRNNLKKIETKIINGYFTKKDKKYWFQICDQIQEKIDFLI</sequence>
<reference evidence="2" key="1">
    <citation type="submission" date="2022-08" db="EMBL/GenBank/DDBJ databases">
        <title>Novel sulfate-reducing endosymbionts in the free-living metamonad Anaeramoeba.</title>
        <authorList>
            <person name="Jerlstrom-Hultqvist J."/>
            <person name="Cepicka I."/>
            <person name="Gallot-Lavallee L."/>
            <person name="Salas-Leiva D."/>
            <person name="Curtis B.A."/>
            <person name="Zahonova K."/>
            <person name="Pipaliya S."/>
            <person name="Dacks J."/>
            <person name="Roger A.J."/>
        </authorList>
    </citation>
    <scope>NUCLEOTIDE SEQUENCE</scope>
    <source>
        <strain evidence="2">Schooner1</strain>
    </source>
</reference>
<evidence type="ECO:0008006" key="4">
    <source>
        <dbReference type="Google" id="ProtNLM"/>
    </source>
</evidence>
<evidence type="ECO:0000313" key="3">
    <source>
        <dbReference type="Proteomes" id="UP001150062"/>
    </source>
</evidence>
<comment type="caution">
    <text evidence="2">The sequence shown here is derived from an EMBL/GenBank/DDBJ whole genome shotgun (WGS) entry which is preliminary data.</text>
</comment>
<dbReference type="EMBL" id="JAOAOG010000333">
    <property type="protein sequence ID" value="KAJ6227746.1"/>
    <property type="molecule type" value="Genomic_DNA"/>
</dbReference>
<feature type="region of interest" description="Disordered" evidence="1">
    <location>
        <begin position="185"/>
        <end position="216"/>
    </location>
</feature>
<proteinExistence type="predicted"/>
<evidence type="ECO:0000313" key="2">
    <source>
        <dbReference type="EMBL" id="KAJ6227746.1"/>
    </source>
</evidence>
<keyword evidence="3" id="KW-1185">Reference proteome</keyword>
<accession>A0ABQ8X5R2</accession>
<feature type="region of interest" description="Disordered" evidence="1">
    <location>
        <begin position="62"/>
        <end position="81"/>
    </location>
</feature>
<organism evidence="2 3">
    <name type="scientific">Anaeramoeba flamelloides</name>
    <dbReference type="NCBI Taxonomy" id="1746091"/>
    <lineage>
        <taxon>Eukaryota</taxon>
        <taxon>Metamonada</taxon>
        <taxon>Anaeramoebidae</taxon>
        <taxon>Anaeramoeba</taxon>
    </lineage>
</organism>
<gene>
    <name evidence="2" type="ORF">M0813_09649</name>
</gene>
<protein>
    <recommendedName>
        <fullName evidence="4">Transposase</fullName>
    </recommendedName>
</protein>
<name>A0ABQ8X5R2_9EUKA</name>
<feature type="compositionally biased region" description="Basic and acidic residues" evidence="1">
    <location>
        <begin position="185"/>
        <end position="204"/>
    </location>
</feature>
<evidence type="ECO:0000256" key="1">
    <source>
        <dbReference type="SAM" id="MobiDB-lite"/>
    </source>
</evidence>
<dbReference type="Proteomes" id="UP001150062">
    <property type="component" value="Unassembled WGS sequence"/>
</dbReference>